<accession>A0A6S7INB0</accession>
<evidence type="ECO:0000313" key="1">
    <source>
        <dbReference type="EMBL" id="CAB4003928.1"/>
    </source>
</evidence>
<evidence type="ECO:0000313" key="2">
    <source>
        <dbReference type="Proteomes" id="UP001152795"/>
    </source>
</evidence>
<dbReference type="Proteomes" id="UP001152795">
    <property type="component" value="Unassembled WGS sequence"/>
</dbReference>
<proteinExistence type="predicted"/>
<dbReference type="OrthoDB" id="5876240at2759"/>
<comment type="caution">
    <text evidence="1">The sequence shown here is derived from an EMBL/GenBank/DDBJ whole genome shotgun (WGS) entry which is preliminary data.</text>
</comment>
<protein>
    <submittedName>
        <fullName evidence="1">Uncharacterized protein</fullName>
    </submittedName>
</protein>
<dbReference type="EMBL" id="CACRXK020004764">
    <property type="protein sequence ID" value="CAB4003928.1"/>
    <property type="molecule type" value="Genomic_DNA"/>
</dbReference>
<dbReference type="AlphaFoldDB" id="A0A6S7INB0"/>
<organism evidence="1 2">
    <name type="scientific">Paramuricea clavata</name>
    <name type="common">Red gorgonian</name>
    <name type="synonym">Violescent sea-whip</name>
    <dbReference type="NCBI Taxonomy" id="317549"/>
    <lineage>
        <taxon>Eukaryota</taxon>
        <taxon>Metazoa</taxon>
        <taxon>Cnidaria</taxon>
        <taxon>Anthozoa</taxon>
        <taxon>Octocorallia</taxon>
        <taxon>Malacalcyonacea</taxon>
        <taxon>Plexauridae</taxon>
        <taxon>Paramuricea</taxon>
    </lineage>
</organism>
<sequence>MVVKFDYHHKVILWVPKASRNYFASPKCRHRVSDSDTEQQDVDLSNDIDDQIKWLRKAKGSWIVSRESNIDEKNLTLNPKFSDTVTKNSRPIEFFGLFVTSELLEMILHQTKLYATTQAINNSNGI</sequence>
<name>A0A6S7INB0_PARCT</name>
<reference evidence="1" key="1">
    <citation type="submission" date="2020-04" db="EMBL/GenBank/DDBJ databases">
        <authorList>
            <person name="Alioto T."/>
            <person name="Alioto T."/>
            <person name="Gomez Garrido J."/>
        </authorList>
    </citation>
    <scope>NUCLEOTIDE SEQUENCE</scope>
    <source>
        <strain evidence="1">A484AB</strain>
    </source>
</reference>
<keyword evidence="2" id="KW-1185">Reference proteome</keyword>
<gene>
    <name evidence="1" type="ORF">PACLA_8A066903</name>
</gene>